<comment type="caution">
    <text evidence="1">The sequence shown here is derived from an EMBL/GenBank/DDBJ whole genome shotgun (WGS) entry which is preliminary data.</text>
</comment>
<evidence type="ECO:0000313" key="2">
    <source>
        <dbReference type="Proteomes" id="UP001170717"/>
    </source>
</evidence>
<evidence type="ECO:0000313" key="1">
    <source>
        <dbReference type="EMBL" id="MDO6579495.1"/>
    </source>
</evidence>
<sequence length="46" mass="4679">MNRSSKGFGLTGVAIAVVLMFVTAVFSSSAKSADVTSTLVVQSSVK</sequence>
<organism evidence="1 2">
    <name type="scientific">Alteromonas stellipolaris</name>
    <dbReference type="NCBI Taxonomy" id="233316"/>
    <lineage>
        <taxon>Bacteria</taxon>
        <taxon>Pseudomonadati</taxon>
        <taxon>Pseudomonadota</taxon>
        <taxon>Gammaproteobacteria</taxon>
        <taxon>Alteromonadales</taxon>
        <taxon>Alteromonadaceae</taxon>
        <taxon>Alteromonas/Salinimonas group</taxon>
        <taxon>Alteromonas</taxon>
    </lineage>
</organism>
<dbReference type="RefSeq" id="WP_013785166.1">
    <property type="nucleotide sequence ID" value="NZ_CANLMS010000002.1"/>
</dbReference>
<protein>
    <submittedName>
        <fullName evidence="1">Uncharacterized protein</fullName>
    </submittedName>
</protein>
<dbReference type="EMBL" id="JAUOQI010000020">
    <property type="protein sequence ID" value="MDO6579495.1"/>
    <property type="molecule type" value="Genomic_DNA"/>
</dbReference>
<dbReference type="AlphaFoldDB" id="A0AAW7Z810"/>
<dbReference type="GeneID" id="83260228"/>
<proteinExistence type="predicted"/>
<accession>A0AAW7Z810</accession>
<gene>
    <name evidence="1" type="ORF">Q4527_19000</name>
</gene>
<reference evidence="1" key="1">
    <citation type="submission" date="2023-07" db="EMBL/GenBank/DDBJ databases">
        <title>Genome content predicts the carbon catabolic preferences of heterotrophic bacteria.</title>
        <authorList>
            <person name="Gralka M."/>
        </authorList>
    </citation>
    <scope>NUCLEOTIDE SEQUENCE</scope>
    <source>
        <strain evidence="1">F2M12</strain>
    </source>
</reference>
<name>A0AAW7Z810_9ALTE</name>
<dbReference type="Proteomes" id="UP001170717">
    <property type="component" value="Unassembled WGS sequence"/>
</dbReference>